<dbReference type="InterPro" id="IPR015864">
    <property type="entry name" value="FAD_synthase"/>
</dbReference>
<evidence type="ECO:0000256" key="1">
    <source>
        <dbReference type="ARBA" id="ARBA00004726"/>
    </source>
</evidence>
<comment type="pathway">
    <text evidence="1 14">Cofactor biosynthesis; FAD biosynthesis; FAD from FMN: step 1/1.</text>
</comment>
<evidence type="ECO:0000313" key="17">
    <source>
        <dbReference type="Proteomes" id="UP000627781"/>
    </source>
</evidence>
<dbReference type="Gene3D" id="2.40.30.30">
    <property type="entry name" value="Riboflavin kinase-like"/>
    <property type="match status" value="1"/>
</dbReference>
<dbReference type="InterPro" id="IPR023468">
    <property type="entry name" value="Riboflavin_kinase"/>
</dbReference>
<evidence type="ECO:0000256" key="9">
    <source>
        <dbReference type="ARBA" id="ARBA00022827"/>
    </source>
</evidence>
<comment type="caution">
    <text evidence="16">The sequence shown here is derived from an EMBL/GenBank/DDBJ whole genome shotgun (WGS) entry which is preliminary data.</text>
</comment>
<dbReference type="EC" id="2.7.1.26" evidence="14"/>
<keyword evidence="3 14" id="KW-0285">Flavoprotein</keyword>
<dbReference type="InterPro" id="IPR023465">
    <property type="entry name" value="Riboflavin_kinase_dom_sf"/>
</dbReference>
<dbReference type="InterPro" id="IPR015865">
    <property type="entry name" value="Riboflavin_kinase_bac/euk"/>
</dbReference>
<proteinExistence type="inferred from homology"/>
<dbReference type="NCBIfam" id="TIGR00083">
    <property type="entry name" value="ribF"/>
    <property type="match status" value="1"/>
</dbReference>
<dbReference type="PANTHER" id="PTHR22749:SF6">
    <property type="entry name" value="RIBOFLAVIN KINASE"/>
    <property type="match status" value="1"/>
</dbReference>
<reference evidence="16 17" key="1">
    <citation type="submission" date="2020-08" db="EMBL/GenBank/DDBJ databases">
        <title>A Genomic Blueprint of the Chicken Gut Microbiome.</title>
        <authorList>
            <person name="Gilroy R."/>
            <person name="Ravi A."/>
            <person name="Getino M."/>
            <person name="Pursley I."/>
            <person name="Horton D.L."/>
            <person name="Alikhan N.-F."/>
            <person name="Baker D."/>
            <person name="Gharbi K."/>
            <person name="Hall N."/>
            <person name="Watson M."/>
            <person name="Adriaenssens E.M."/>
            <person name="Foster-Nyarko E."/>
            <person name="Jarju S."/>
            <person name="Secka A."/>
            <person name="Antonio M."/>
            <person name="Oren A."/>
            <person name="Chaudhuri R."/>
            <person name="La Ragione R.M."/>
            <person name="Hildebrand F."/>
            <person name="Pallen M.J."/>
        </authorList>
    </citation>
    <scope>NUCLEOTIDE SEQUENCE [LARGE SCALE GENOMIC DNA]</scope>
    <source>
        <strain evidence="16 17">Sa3CVN1</strain>
    </source>
</reference>
<dbReference type="Pfam" id="PF06574">
    <property type="entry name" value="FAD_syn"/>
    <property type="match status" value="1"/>
</dbReference>
<comment type="catalytic activity">
    <reaction evidence="13 14">
        <text>FMN + ATP + H(+) = FAD + diphosphate</text>
        <dbReference type="Rhea" id="RHEA:17237"/>
        <dbReference type="ChEBI" id="CHEBI:15378"/>
        <dbReference type="ChEBI" id="CHEBI:30616"/>
        <dbReference type="ChEBI" id="CHEBI:33019"/>
        <dbReference type="ChEBI" id="CHEBI:57692"/>
        <dbReference type="ChEBI" id="CHEBI:58210"/>
        <dbReference type="EC" id="2.7.7.2"/>
    </reaction>
</comment>
<dbReference type="RefSeq" id="WP_143314912.1">
    <property type="nucleotide sequence ID" value="NZ_JACSRA010000004.1"/>
</dbReference>
<keyword evidence="8 14" id="KW-0418">Kinase</keyword>
<comment type="pathway">
    <text evidence="2 14">Cofactor biosynthesis; FMN biosynthesis; FMN from riboflavin (ATP route): step 1/1.</text>
</comment>
<keyword evidence="11" id="KW-0511">Multifunctional enzyme</keyword>
<keyword evidence="9 14" id="KW-0274">FAD</keyword>
<dbReference type="SUPFAM" id="SSF82114">
    <property type="entry name" value="Riboflavin kinase-like"/>
    <property type="match status" value="1"/>
</dbReference>
<evidence type="ECO:0000256" key="10">
    <source>
        <dbReference type="ARBA" id="ARBA00022840"/>
    </source>
</evidence>
<evidence type="ECO:0000313" key="16">
    <source>
        <dbReference type="EMBL" id="MBD7910458.1"/>
    </source>
</evidence>
<evidence type="ECO:0000256" key="3">
    <source>
        <dbReference type="ARBA" id="ARBA00022630"/>
    </source>
</evidence>
<evidence type="ECO:0000256" key="11">
    <source>
        <dbReference type="ARBA" id="ARBA00023268"/>
    </source>
</evidence>
<evidence type="ECO:0000256" key="4">
    <source>
        <dbReference type="ARBA" id="ARBA00022643"/>
    </source>
</evidence>
<keyword evidence="7 14" id="KW-0547">Nucleotide-binding</keyword>
<dbReference type="GO" id="GO:0003919">
    <property type="term" value="F:FMN adenylyltransferase activity"/>
    <property type="evidence" value="ECO:0007669"/>
    <property type="project" value="UniProtKB-EC"/>
</dbReference>
<dbReference type="GO" id="GO:0008531">
    <property type="term" value="F:riboflavin kinase activity"/>
    <property type="evidence" value="ECO:0007669"/>
    <property type="project" value="UniProtKB-EC"/>
</dbReference>
<dbReference type="SUPFAM" id="SSF52374">
    <property type="entry name" value="Nucleotidylyl transferase"/>
    <property type="match status" value="1"/>
</dbReference>
<dbReference type="SMART" id="SM00904">
    <property type="entry name" value="Flavokinase"/>
    <property type="match status" value="1"/>
</dbReference>
<keyword evidence="10 14" id="KW-0067">ATP-binding</keyword>
<sequence>MVYKNNNILRENRNISYIALGSFDGLHKGHLTLIRKLVDLAKDNKGKGIVYTFKNHPRTLVKSKSTPKLLLDNLSKEEILKEKNVDLVYFQQFTEEFMKNTPEEFIKFLIDKFNIKGIVVGFNYRFGYKNTGDVELLQKLSHKYDLELHVMEPCKFEEEVVSSTRIRDEILKGNLEKANKMLTREYFLRGKVIYGRQIGRTIGFPTANLGYSEAALLPKEGVYYTNVILKNKKYKGITSIGNNPTVNGKTITVETFILDFDGDIYGEEIKVCFIERIRDNSKFNSINELKDQLNKDKIFAEKQKNM</sequence>
<comment type="similarity">
    <text evidence="14">Belongs to the ribF family.</text>
</comment>
<accession>A0ABR8PQK2</accession>
<comment type="catalytic activity">
    <reaction evidence="12 14">
        <text>riboflavin + ATP = FMN + ADP + H(+)</text>
        <dbReference type="Rhea" id="RHEA:14357"/>
        <dbReference type="ChEBI" id="CHEBI:15378"/>
        <dbReference type="ChEBI" id="CHEBI:30616"/>
        <dbReference type="ChEBI" id="CHEBI:57986"/>
        <dbReference type="ChEBI" id="CHEBI:58210"/>
        <dbReference type="ChEBI" id="CHEBI:456216"/>
        <dbReference type="EC" id="2.7.1.26"/>
    </reaction>
</comment>
<evidence type="ECO:0000256" key="2">
    <source>
        <dbReference type="ARBA" id="ARBA00005201"/>
    </source>
</evidence>
<evidence type="ECO:0000256" key="5">
    <source>
        <dbReference type="ARBA" id="ARBA00022679"/>
    </source>
</evidence>
<evidence type="ECO:0000256" key="6">
    <source>
        <dbReference type="ARBA" id="ARBA00022695"/>
    </source>
</evidence>
<dbReference type="CDD" id="cd02064">
    <property type="entry name" value="FAD_synthetase_N"/>
    <property type="match status" value="1"/>
</dbReference>
<gene>
    <name evidence="16" type="ORF">H9661_03705</name>
</gene>
<organism evidence="16 17">
    <name type="scientific">Clostridium cibarium</name>
    <dbReference type="NCBI Taxonomy" id="2762247"/>
    <lineage>
        <taxon>Bacteria</taxon>
        <taxon>Bacillati</taxon>
        <taxon>Bacillota</taxon>
        <taxon>Clostridia</taxon>
        <taxon>Eubacteriales</taxon>
        <taxon>Clostridiaceae</taxon>
        <taxon>Clostridium</taxon>
    </lineage>
</organism>
<evidence type="ECO:0000256" key="8">
    <source>
        <dbReference type="ARBA" id="ARBA00022777"/>
    </source>
</evidence>
<dbReference type="PIRSF" id="PIRSF004491">
    <property type="entry name" value="FAD_Synth"/>
    <property type="match status" value="1"/>
</dbReference>
<dbReference type="InterPro" id="IPR002606">
    <property type="entry name" value="Riboflavin_kinase_bac"/>
</dbReference>
<evidence type="ECO:0000256" key="13">
    <source>
        <dbReference type="ARBA" id="ARBA00049494"/>
    </source>
</evidence>
<protein>
    <recommendedName>
        <fullName evidence="14">Riboflavin biosynthesis protein</fullName>
    </recommendedName>
    <domain>
        <recommendedName>
            <fullName evidence="14">Riboflavin kinase</fullName>
            <ecNumber evidence="14">2.7.1.26</ecNumber>
        </recommendedName>
        <alternativeName>
            <fullName evidence="14">Flavokinase</fullName>
        </alternativeName>
    </domain>
    <domain>
        <recommendedName>
            <fullName evidence="14">FMN adenylyltransferase</fullName>
            <ecNumber evidence="14">2.7.7.2</ecNumber>
        </recommendedName>
        <alternativeName>
            <fullName evidence="14">FAD pyrophosphorylase</fullName>
        </alternativeName>
        <alternativeName>
            <fullName evidence="14">FAD synthase</fullName>
        </alternativeName>
    </domain>
</protein>
<keyword evidence="4 14" id="KW-0288">FMN</keyword>
<dbReference type="PANTHER" id="PTHR22749">
    <property type="entry name" value="RIBOFLAVIN KINASE/FMN ADENYLYLTRANSFERASE"/>
    <property type="match status" value="1"/>
</dbReference>
<evidence type="ECO:0000256" key="12">
    <source>
        <dbReference type="ARBA" id="ARBA00047880"/>
    </source>
</evidence>
<feature type="domain" description="Riboflavin kinase" evidence="15">
    <location>
        <begin position="181"/>
        <end position="305"/>
    </location>
</feature>
<dbReference type="EC" id="2.7.7.2" evidence="14"/>
<dbReference type="Proteomes" id="UP000627781">
    <property type="component" value="Unassembled WGS sequence"/>
</dbReference>
<evidence type="ECO:0000256" key="14">
    <source>
        <dbReference type="PIRNR" id="PIRNR004491"/>
    </source>
</evidence>
<keyword evidence="5 14" id="KW-0808">Transferase</keyword>
<evidence type="ECO:0000259" key="15">
    <source>
        <dbReference type="SMART" id="SM00904"/>
    </source>
</evidence>
<dbReference type="NCBIfam" id="NF004162">
    <property type="entry name" value="PRK05627.1-5"/>
    <property type="match status" value="1"/>
</dbReference>
<dbReference type="Pfam" id="PF01687">
    <property type="entry name" value="Flavokinase"/>
    <property type="match status" value="1"/>
</dbReference>
<dbReference type="InterPro" id="IPR014729">
    <property type="entry name" value="Rossmann-like_a/b/a_fold"/>
</dbReference>
<name>A0ABR8PQK2_9CLOT</name>
<dbReference type="EMBL" id="JACSRA010000004">
    <property type="protein sequence ID" value="MBD7910458.1"/>
    <property type="molecule type" value="Genomic_DNA"/>
</dbReference>
<evidence type="ECO:0000256" key="7">
    <source>
        <dbReference type="ARBA" id="ARBA00022741"/>
    </source>
</evidence>
<keyword evidence="17" id="KW-1185">Reference proteome</keyword>
<keyword evidence="6 14" id="KW-0548">Nucleotidyltransferase</keyword>
<dbReference type="Gene3D" id="3.40.50.620">
    <property type="entry name" value="HUPs"/>
    <property type="match status" value="1"/>
</dbReference>